<organism evidence="1 2">
    <name type="scientific">Alicycliphilus denitrificans</name>
    <dbReference type="NCBI Taxonomy" id="179636"/>
    <lineage>
        <taxon>Bacteria</taxon>
        <taxon>Pseudomonadati</taxon>
        <taxon>Pseudomonadota</taxon>
        <taxon>Betaproteobacteria</taxon>
        <taxon>Burkholderiales</taxon>
        <taxon>Comamonadaceae</taxon>
        <taxon>Alicycliphilus</taxon>
    </lineage>
</organism>
<dbReference type="Proteomes" id="UP000216225">
    <property type="component" value="Unassembled WGS sequence"/>
</dbReference>
<dbReference type="InterPro" id="IPR009078">
    <property type="entry name" value="Ferritin-like_SF"/>
</dbReference>
<dbReference type="EMBL" id="NKDB02000002">
    <property type="protein sequence ID" value="RKJ96755.1"/>
    <property type="molecule type" value="Genomic_DNA"/>
</dbReference>
<comment type="caution">
    <text evidence="1">The sequence shown here is derived from an EMBL/GenBank/DDBJ whole genome shotgun (WGS) entry which is preliminary data.</text>
</comment>
<dbReference type="RefSeq" id="WP_094438306.1">
    <property type="nucleotide sequence ID" value="NZ_NKDB02000002.1"/>
</dbReference>
<dbReference type="AlphaFoldDB" id="A0A3R7IG88"/>
<sequence length="193" mass="19928">MNRSPLILPSPALLARRRGLGLAVLSATAVALLGGRDALAAAAKTDARQHEADVRILNTALAAEYEAIAAYQVGAESGLLGSGALPLAQQFQGHHKEHAQAIAAAVQKMGGTPAQAKAQYSFPTDKLKAEADVLRFAAGLERGAVSAYLGAVPLFADRNLAQVAASILGDEAMHWAVLRQALGEAPVPSAFMS</sequence>
<dbReference type="Gene3D" id="1.20.1260.10">
    <property type="match status" value="1"/>
</dbReference>
<accession>A0A3R7IG88</accession>
<reference evidence="1 2" key="1">
    <citation type="submission" date="2018-09" db="EMBL/GenBank/DDBJ databases">
        <title>Genome comparison of Alicycliphilus sp. BQ1, a polyurethanolytic bacterium, with its closest phylogenetic relatives Alicycliphilus denitrificans BC and K601, unable to attack polyurethane.</title>
        <authorList>
            <person name="Loza-Tavera H."/>
            <person name="Lozano L."/>
            <person name="Cevallos M."/>
            <person name="Maya-Lucas O."/>
            <person name="Garcia-Mena J."/>
            <person name="Hernandez J."/>
        </authorList>
    </citation>
    <scope>NUCLEOTIDE SEQUENCE [LARGE SCALE GENOMIC DNA]</scope>
    <source>
        <strain evidence="1 2">BQ1</strain>
    </source>
</reference>
<evidence type="ECO:0000313" key="1">
    <source>
        <dbReference type="EMBL" id="RKJ96755.1"/>
    </source>
</evidence>
<evidence type="ECO:0000313" key="2">
    <source>
        <dbReference type="Proteomes" id="UP000216225"/>
    </source>
</evidence>
<dbReference type="InterPro" id="IPR012347">
    <property type="entry name" value="Ferritin-like"/>
</dbReference>
<protein>
    <submittedName>
        <fullName evidence="1">Ferritin-like domain-containing protein</fullName>
    </submittedName>
</protein>
<gene>
    <name evidence="1" type="ORF">CE154_012125</name>
</gene>
<proteinExistence type="predicted"/>
<dbReference type="SUPFAM" id="SSF47240">
    <property type="entry name" value="Ferritin-like"/>
    <property type="match status" value="1"/>
</dbReference>
<name>A0A3R7IG88_9BURK</name>
<dbReference type="CDD" id="cd00657">
    <property type="entry name" value="Ferritin_like"/>
    <property type="match status" value="1"/>
</dbReference>
<dbReference type="Pfam" id="PF13668">
    <property type="entry name" value="Ferritin_2"/>
    <property type="match status" value="1"/>
</dbReference>